<dbReference type="EMBL" id="JAMYWD010000009">
    <property type="protein sequence ID" value="KAJ4961792.1"/>
    <property type="molecule type" value="Genomic_DNA"/>
</dbReference>
<dbReference type="AlphaFoldDB" id="A0A9Q0H8G0"/>
<name>A0A9Q0H8G0_9MAGN</name>
<gene>
    <name evidence="3" type="ORF">NE237_021702</name>
</gene>
<reference evidence="3" key="1">
    <citation type="journal article" date="2023" name="Plant J.">
        <title>The genome of the king protea, Protea cynaroides.</title>
        <authorList>
            <person name="Chang J."/>
            <person name="Duong T.A."/>
            <person name="Schoeman C."/>
            <person name="Ma X."/>
            <person name="Roodt D."/>
            <person name="Barker N."/>
            <person name="Li Z."/>
            <person name="Van de Peer Y."/>
            <person name="Mizrachi E."/>
        </authorList>
    </citation>
    <scope>NUCLEOTIDE SEQUENCE</scope>
    <source>
        <tissue evidence="3">Young leaves</tissue>
    </source>
</reference>
<dbReference type="Proteomes" id="UP001141806">
    <property type="component" value="Unassembled WGS sequence"/>
</dbReference>
<keyword evidence="4" id="KW-1185">Reference proteome</keyword>
<dbReference type="InterPro" id="IPR040217">
    <property type="entry name" value="ACR1-12"/>
</dbReference>
<organism evidence="3 4">
    <name type="scientific">Protea cynaroides</name>
    <dbReference type="NCBI Taxonomy" id="273540"/>
    <lineage>
        <taxon>Eukaryota</taxon>
        <taxon>Viridiplantae</taxon>
        <taxon>Streptophyta</taxon>
        <taxon>Embryophyta</taxon>
        <taxon>Tracheophyta</taxon>
        <taxon>Spermatophyta</taxon>
        <taxon>Magnoliopsida</taxon>
        <taxon>Proteales</taxon>
        <taxon>Proteaceae</taxon>
        <taxon>Protea</taxon>
    </lineage>
</organism>
<dbReference type="InterPro" id="IPR045865">
    <property type="entry name" value="ACT-like_dom_sf"/>
</dbReference>
<dbReference type="OrthoDB" id="1745678at2759"/>
<comment type="caution">
    <text evidence="3">The sequence shown here is derived from an EMBL/GenBank/DDBJ whole genome shotgun (WGS) entry which is preliminary data.</text>
</comment>
<evidence type="ECO:0000313" key="4">
    <source>
        <dbReference type="Proteomes" id="UP001141806"/>
    </source>
</evidence>
<dbReference type="PANTHER" id="PTHR31096:SF7">
    <property type="entry name" value="ACT DOMAIN-CONTAINING PROTEIN ACR1"/>
    <property type="match status" value="1"/>
</dbReference>
<protein>
    <recommendedName>
        <fullName evidence="2">ACT domain-containing protein ACR</fullName>
    </recommendedName>
    <alternativeName>
        <fullName evidence="2">Protein ACT DOMAIN REPEATS</fullName>
    </alternativeName>
</protein>
<evidence type="ECO:0000256" key="1">
    <source>
        <dbReference type="ARBA" id="ARBA00022737"/>
    </source>
</evidence>
<keyword evidence="1 2" id="KW-0677">Repeat</keyword>
<dbReference type="GO" id="GO:0016597">
    <property type="term" value="F:amino acid binding"/>
    <property type="evidence" value="ECO:0007669"/>
    <property type="project" value="UniProtKB-UniRule"/>
</dbReference>
<comment type="function">
    <text evidence="2">Binds amino acids.</text>
</comment>
<dbReference type="PANTHER" id="PTHR31096">
    <property type="entry name" value="ACT DOMAIN-CONTAINING PROTEIN ACR4-RELATED"/>
    <property type="match status" value="1"/>
</dbReference>
<evidence type="ECO:0000256" key="2">
    <source>
        <dbReference type="RuleBase" id="RU369043"/>
    </source>
</evidence>
<dbReference type="SUPFAM" id="SSF55021">
    <property type="entry name" value="ACT-like"/>
    <property type="match status" value="1"/>
</dbReference>
<sequence length="165" mass="17906">MTPVVCEAYKWEPSELEAGGAAMSNLKGIILKTTHISFDGSWFMDVFHVTDQLGHKLENQSLIHHIQQVLDAKRRGGESIGVETCLGRIVSARPVSSGEYTAIKITTMGRSGLLSEISAILACFSCHVVSAVAWTHSCSTACILYVDDELEGGRAISNDYCNKNT</sequence>
<evidence type="ECO:0000313" key="3">
    <source>
        <dbReference type="EMBL" id="KAJ4961792.1"/>
    </source>
</evidence>
<accession>A0A9Q0H8G0</accession>
<proteinExistence type="predicted"/>